<dbReference type="GO" id="GO:0042910">
    <property type="term" value="F:xenobiotic transmembrane transporter activity"/>
    <property type="evidence" value="ECO:0007669"/>
    <property type="project" value="TreeGrafter"/>
</dbReference>
<evidence type="ECO:0000313" key="2">
    <source>
        <dbReference type="Proteomes" id="UP000029224"/>
    </source>
</evidence>
<dbReference type="Gene3D" id="3.30.2090.10">
    <property type="entry name" value="Multidrug efflux transporter AcrB TolC docking domain, DN and DC subdomains"/>
    <property type="match status" value="1"/>
</dbReference>
<dbReference type="EMBL" id="BBMT01000008">
    <property type="protein sequence ID" value="GAL35896.1"/>
    <property type="molecule type" value="Genomic_DNA"/>
</dbReference>
<proteinExistence type="predicted"/>
<dbReference type="GO" id="GO:0005886">
    <property type="term" value="C:plasma membrane"/>
    <property type="evidence" value="ECO:0007669"/>
    <property type="project" value="TreeGrafter"/>
</dbReference>
<accession>A0A090T7H6</accession>
<dbReference type="InterPro" id="IPR001036">
    <property type="entry name" value="Acrflvin-R"/>
</dbReference>
<organism evidence="1 2">
    <name type="scientific">Vibrio maritimus</name>
    <dbReference type="NCBI Taxonomy" id="990268"/>
    <lineage>
        <taxon>Bacteria</taxon>
        <taxon>Pseudomonadati</taxon>
        <taxon>Pseudomonadota</taxon>
        <taxon>Gammaproteobacteria</taxon>
        <taxon>Vibrionales</taxon>
        <taxon>Vibrionaceae</taxon>
        <taxon>Vibrio</taxon>
    </lineage>
</organism>
<dbReference type="Proteomes" id="UP000029224">
    <property type="component" value="Unassembled WGS sequence"/>
</dbReference>
<dbReference type="PANTHER" id="PTHR32063">
    <property type="match status" value="1"/>
</dbReference>
<name>A0A090T7H6_9VIBR</name>
<reference evidence="1 2" key="2">
    <citation type="submission" date="2014-09" db="EMBL/GenBank/DDBJ databases">
        <authorList>
            <consortium name="NBRP consortium"/>
            <person name="Sawabe T."/>
            <person name="Meirelles P."/>
            <person name="Nakanishi M."/>
            <person name="Sayaka M."/>
            <person name="Hattori M."/>
            <person name="Ohkuma M."/>
        </authorList>
    </citation>
    <scope>NUCLEOTIDE SEQUENCE [LARGE SCALE GENOMIC DNA]</scope>
    <source>
        <strain evidence="1 2">JCM 19240</strain>
    </source>
</reference>
<evidence type="ECO:0000313" key="1">
    <source>
        <dbReference type="EMBL" id="GAL35896.1"/>
    </source>
</evidence>
<dbReference type="SUPFAM" id="SSF82714">
    <property type="entry name" value="Multidrug efflux transporter AcrB TolC docking domain, DN and DC subdomains"/>
    <property type="match status" value="1"/>
</dbReference>
<sequence>MKQYQVQIDPAKLRAYDLTLQQVNAAIKNGNQESGASVIEVAEAEYMVRTTGYLTSIEDIRALPLKVTGKGTPLLLGDIATLILAHKCVVGFQSLMVKVKR</sequence>
<reference evidence="1 2" key="1">
    <citation type="submission" date="2014-09" db="EMBL/GenBank/DDBJ databases">
        <title>Vibrio maritimus JCM 19240. (C210) whole genome shotgun sequence.</title>
        <authorList>
            <person name="Sawabe T."/>
            <person name="Meirelles P."/>
            <person name="Nakanishi M."/>
            <person name="Sayaka M."/>
            <person name="Hattori M."/>
            <person name="Ohkuma M."/>
        </authorList>
    </citation>
    <scope>NUCLEOTIDE SEQUENCE [LARGE SCALE GENOMIC DNA]</scope>
    <source>
        <strain evidence="1 2">JCM 19240</strain>
    </source>
</reference>
<dbReference type="AlphaFoldDB" id="A0A090T7H6"/>
<dbReference type="Pfam" id="PF00873">
    <property type="entry name" value="ACR_tran"/>
    <property type="match status" value="1"/>
</dbReference>
<protein>
    <submittedName>
        <fullName evidence="1">Cobalt-zinc-cadmium resistance protein CzcA</fullName>
    </submittedName>
</protein>
<comment type="caution">
    <text evidence="1">The sequence shown here is derived from an EMBL/GenBank/DDBJ whole genome shotgun (WGS) entry which is preliminary data.</text>
</comment>
<dbReference type="PANTHER" id="PTHR32063:SF19">
    <property type="entry name" value="CATION EFFLUX SYSTEM PROTEIN CUSA"/>
    <property type="match status" value="1"/>
</dbReference>
<dbReference type="InterPro" id="IPR027463">
    <property type="entry name" value="AcrB_DN_DC_subdom"/>
</dbReference>
<keyword evidence="2" id="KW-1185">Reference proteome</keyword>
<gene>
    <name evidence="1" type="ORF">JCM19240_4831</name>
</gene>